<dbReference type="InterPro" id="IPR050595">
    <property type="entry name" value="Bact_response_regulator"/>
</dbReference>
<dbReference type="RefSeq" id="WP_344852759.1">
    <property type="nucleotide sequence ID" value="NZ_BAABBY010000009.1"/>
</dbReference>
<keyword evidence="1 2" id="KW-0597">Phosphoprotein</keyword>
<organism evidence="4 5">
    <name type="scientific">Pedobacter jeongneungensis</name>
    <dbReference type="NCBI Taxonomy" id="947309"/>
    <lineage>
        <taxon>Bacteria</taxon>
        <taxon>Pseudomonadati</taxon>
        <taxon>Bacteroidota</taxon>
        <taxon>Sphingobacteriia</taxon>
        <taxon>Sphingobacteriales</taxon>
        <taxon>Sphingobacteriaceae</taxon>
        <taxon>Pedobacter</taxon>
    </lineage>
</organism>
<evidence type="ECO:0000259" key="3">
    <source>
        <dbReference type="PROSITE" id="PS50110"/>
    </source>
</evidence>
<feature type="modified residue" description="4-aspartylphosphate" evidence="2">
    <location>
        <position position="54"/>
    </location>
</feature>
<dbReference type="SUPFAM" id="SSF52172">
    <property type="entry name" value="CheY-like"/>
    <property type="match status" value="1"/>
</dbReference>
<dbReference type="PANTHER" id="PTHR44591:SF3">
    <property type="entry name" value="RESPONSE REGULATORY DOMAIN-CONTAINING PROTEIN"/>
    <property type="match status" value="1"/>
</dbReference>
<dbReference type="Proteomes" id="UP001501772">
    <property type="component" value="Unassembled WGS sequence"/>
</dbReference>
<dbReference type="EMBL" id="BAABBY010000009">
    <property type="protein sequence ID" value="GAA4209626.1"/>
    <property type="molecule type" value="Genomic_DNA"/>
</dbReference>
<dbReference type="PANTHER" id="PTHR44591">
    <property type="entry name" value="STRESS RESPONSE REGULATOR PROTEIN 1"/>
    <property type="match status" value="1"/>
</dbReference>
<evidence type="ECO:0000256" key="1">
    <source>
        <dbReference type="ARBA" id="ARBA00022553"/>
    </source>
</evidence>
<gene>
    <name evidence="4" type="ORF">GCM10022289_35450</name>
</gene>
<sequence length="124" mass="13907">MSIQVKKIFIVDDDESIHDIVNLIFEQDLVQGVVKTDNLEQSILAFSPDIILMDIRMGDADGRELCNRLKENPKTAHIPVLLLSALNIDLNNLGCIPDDVIEKPFDIAHLIEKVNHLLARKNVG</sequence>
<dbReference type="SMART" id="SM00448">
    <property type="entry name" value="REC"/>
    <property type="match status" value="1"/>
</dbReference>
<feature type="domain" description="Response regulatory" evidence="3">
    <location>
        <begin position="7"/>
        <end position="118"/>
    </location>
</feature>
<dbReference type="InterPro" id="IPR001789">
    <property type="entry name" value="Sig_transdc_resp-reg_receiver"/>
</dbReference>
<dbReference type="Pfam" id="PF00072">
    <property type="entry name" value="Response_reg"/>
    <property type="match status" value="1"/>
</dbReference>
<reference evidence="5" key="1">
    <citation type="journal article" date="2019" name="Int. J. Syst. Evol. Microbiol.">
        <title>The Global Catalogue of Microorganisms (GCM) 10K type strain sequencing project: providing services to taxonomists for standard genome sequencing and annotation.</title>
        <authorList>
            <consortium name="The Broad Institute Genomics Platform"/>
            <consortium name="The Broad Institute Genome Sequencing Center for Infectious Disease"/>
            <person name="Wu L."/>
            <person name="Ma J."/>
        </authorList>
    </citation>
    <scope>NUCLEOTIDE SEQUENCE [LARGE SCALE GENOMIC DNA]</scope>
    <source>
        <strain evidence="5">JCM 17626</strain>
    </source>
</reference>
<protein>
    <recommendedName>
        <fullName evidence="3">Response regulatory domain-containing protein</fullName>
    </recommendedName>
</protein>
<evidence type="ECO:0000313" key="5">
    <source>
        <dbReference type="Proteomes" id="UP001501772"/>
    </source>
</evidence>
<name>A0ABP8BLD8_9SPHI</name>
<proteinExistence type="predicted"/>
<keyword evidence="5" id="KW-1185">Reference proteome</keyword>
<dbReference type="Gene3D" id="3.40.50.2300">
    <property type="match status" value="1"/>
</dbReference>
<evidence type="ECO:0000256" key="2">
    <source>
        <dbReference type="PROSITE-ProRule" id="PRU00169"/>
    </source>
</evidence>
<accession>A0ABP8BLD8</accession>
<dbReference type="InterPro" id="IPR011006">
    <property type="entry name" value="CheY-like_superfamily"/>
</dbReference>
<evidence type="ECO:0000313" key="4">
    <source>
        <dbReference type="EMBL" id="GAA4209626.1"/>
    </source>
</evidence>
<dbReference type="PROSITE" id="PS50110">
    <property type="entry name" value="RESPONSE_REGULATORY"/>
    <property type="match status" value="1"/>
</dbReference>
<comment type="caution">
    <text evidence="4">The sequence shown here is derived from an EMBL/GenBank/DDBJ whole genome shotgun (WGS) entry which is preliminary data.</text>
</comment>